<dbReference type="InterPro" id="IPR015943">
    <property type="entry name" value="WD40/YVTN_repeat-like_dom_sf"/>
</dbReference>
<evidence type="ECO:0000313" key="9">
    <source>
        <dbReference type="Proteomes" id="UP000054538"/>
    </source>
</evidence>
<evidence type="ECO:0000256" key="6">
    <source>
        <dbReference type="PROSITE-ProRule" id="PRU00221"/>
    </source>
</evidence>
<dbReference type="InterPro" id="IPR001680">
    <property type="entry name" value="WD40_rpt"/>
</dbReference>
<dbReference type="AlphaFoldDB" id="A0A0D0CLH4"/>
<dbReference type="HOGENOM" id="CLU_035513_0_0_1"/>
<feature type="region of interest" description="Disordered" evidence="7">
    <location>
        <begin position="395"/>
        <end position="416"/>
    </location>
</feature>
<evidence type="ECO:0000313" key="8">
    <source>
        <dbReference type="EMBL" id="KIK83662.1"/>
    </source>
</evidence>
<feature type="repeat" description="WD" evidence="6">
    <location>
        <begin position="195"/>
        <end position="228"/>
    </location>
</feature>
<dbReference type="SUPFAM" id="SSF50978">
    <property type="entry name" value="WD40 repeat-like"/>
    <property type="match status" value="1"/>
</dbReference>
<organism evidence="8 9">
    <name type="scientific">Paxillus rubicundulus Ve08.2h10</name>
    <dbReference type="NCBI Taxonomy" id="930991"/>
    <lineage>
        <taxon>Eukaryota</taxon>
        <taxon>Fungi</taxon>
        <taxon>Dikarya</taxon>
        <taxon>Basidiomycota</taxon>
        <taxon>Agaricomycotina</taxon>
        <taxon>Agaricomycetes</taxon>
        <taxon>Agaricomycetidae</taxon>
        <taxon>Boletales</taxon>
        <taxon>Paxilineae</taxon>
        <taxon>Paxillaceae</taxon>
        <taxon>Paxillus</taxon>
    </lineage>
</organism>
<dbReference type="Gene3D" id="2.130.10.10">
    <property type="entry name" value="YVTN repeat-like/Quinoprotein amine dehydrogenase"/>
    <property type="match status" value="1"/>
</dbReference>
<evidence type="ECO:0000256" key="5">
    <source>
        <dbReference type="ARBA" id="ARBA00023163"/>
    </source>
</evidence>
<reference evidence="9" key="2">
    <citation type="submission" date="2015-01" db="EMBL/GenBank/DDBJ databases">
        <title>Evolutionary Origins and Diversification of the Mycorrhizal Mutualists.</title>
        <authorList>
            <consortium name="DOE Joint Genome Institute"/>
            <consortium name="Mycorrhizal Genomics Consortium"/>
            <person name="Kohler A."/>
            <person name="Kuo A."/>
            <person name="Nagy L.G."/>
            <person name="Floudas D."/>
            <person name="Copeland A."/>
            <person name="Barry K.W."/>
            <person name="Cichocki N."/>
            <person name="Veneault-Fourrey C."/>
            <person name="LaButti K."/>
            <person name="Lindquist E.A."/>
            <person name="Lipzen A."/>
            <person name="Lundell T."/>
            <person name="Morin E."/>
            <person name="Murat C."/>
            <person name="Riley R."/>
            <person name="Ohm R."/>
            <person name="Sun H."/>
            <person name="Tunlid A."/>
            <person name="Henrissat B."/>
            <person name="Grigoriev I.V."/>
            <person name="Hibbett D.S."/>
            <person name="Martin F."/>
        </authorList>
    </citation>
    <scope>NUCLEOTIDE SEQUENCE [LARGE SCALE GENOMIC DNA]</scope>
    <source>
        <strain evidence="9">Ve08.2h10</strain>
    </source>
</reference>
<protein>
    <recommendedName>
        <fullName evidence="10">Coronin</fullName>
    </recommendedName>
</protein>
<keyword evidence="4" id="KW-0805">Transcription regulation</keyword>
<dbReference type="PROSITE" id="PS50082">
    <property type="entry name" value="WD_REPEATS_2"/>
    <property type="match status" value="1"/>
</dbReference>
<dbReference type="InParanoid" id="A0A0D0CLH4"/>
<evidence type="ECO:0000256" key="3">
    <source>
        <dbReference type="ARBA" id="ARBA00022737"/>
    </source>
</evidence>
<dbReference type="InterPro" id="IPR051243">
    <property type="entry name" value="PcG_WD-repeat"/>
</dbReference>
<evidence type="ECO:0000256" key="1">
    <source>
        <dbReference type="ARBA" id="ARBA00008075"/>
    </source>
</evidence>
<keyword evidence="9" id="KW-1185">Reference proteome</keyword>
<dbReference type="InterPro" id="IPR036322">
    <property type="entry name" value="WD40_repeat_dom_sf"/>
</dbReference>
<gene>
    <name evidence="8" type="ORF">PAXRUDRAFT_35465</name>
</gene>
<comment type="similarity">
    <text evidence="1">Belongs to the WD repeat ESC family.</text>
</comment>
<evidence type="ECO:0008006" key="10">
    <source>
        <dbReference type="Google" id="ProtNLM"/>
    </source>
</evidence>
<dbReference type="EMBL" id="KN825589">
    <property type="protein sequence ID" value="KIK83662.1"/>
    <property type="molecule type" value="Genomic_DNA"/>
</dbReference>
<dbReference type="STRING" id="930991.A0A0D0CLH4"/>
<dbReference type="Proteomes" id="UP000054538">
    <property type="component" value="Unassembled WGS sequence"/>
</dbReference>
<sequence>MAQFPWDHLSLQTLWAGEMNKPEICDAWKSITDQWSGTLVVGGSDTVAVVSYRHPSNGFCVKVNDDCGQDNFRALAWALSNETPLDPLIVCSRGRMLYVLDAKQKKVVGQLRGHGGEITAIVVHPSFPYLVCTCSRDFSARLYDLTMPPCEHPNNPHWPPSKLPSLGGAPHGLQASEPEGVGIGRCVAVLCGGPSGGHDAAVLNAAFHPTYPLLATCGLDRAVKIWRLPKMSSDKMAREDKPLFSSTRIHQARVMTISWLSLDVLVTSSAPALIRRNNQKDDLCSVDGTIAIWRWLGFDRFFPPNKPKPSKVMRGCASDYQESSSFKLLSIVPIPQTTRHLHVAYTLKNDYAIAMTLPDRIRLYSVADFKPRGMPPFPLDQDEVTSLTGRLHLEDEDEDDNSNVQGQNMAFSPPVHGRDIVAPEAEEGLQAAVVGFHGLSLMGLGLKGRVWIWTDTTD</sequence>
<name>A0A0D0CLH4_9AGAM</name>
<dbReference type="SMART" id="SM00320">
    <property type="entry name" value="WD40"/>
    <property type="match status" value="2"/>
</dbReference>
<keyword evidence="2 6" id="KW-0853">WD repeat</keyword>
<evidence type="ECO:0000256" key="2">
    <source>
        <dbReference type="ARBA" id="ARBA00022574"/>
    </source>
</evidence>
<dbReference type="PANTHER" id="PTHR10253">
    <property type="entry name" value="POLYCOMB PROTEIN"/>
    <property type="match status" value="1"/>
</dbReference>
<evidence type="ECO:0000256" key="4">
    <source>
        <dbReference type="ARBA" id="ARBA00023015"/>
    </source>
</evidence>
<reference evidence="8 9" key="1">
    <citation type="submission" date="2014-04" db="EMBL/GenBank/DDBJ databases">
        <authorList>
            <consortium name="DOE Joint Genome Institute"/>
            <person name="Kuo A."/>
            <person name="Kohler A."/>
            <person name="Jargeat P."/>
            <person name="Nagy L.G."/>
            <person name="Floudas D."/>
            <person name="Copeland A."/>
            <person name="Barry K.W."/>
            <person name="Cichocki N."/>
            <person name="Veneault-Fourrey C."/>
            <person name="LaButti K."/>
            <person name="Lindquist E.A."/>
            <person name="Lipzen A."/>
            <person name="Lundell T."/>
            <person name="Morin E."/>
            <person name="Murat C."/>
            <person name="Sun H."/>
            <person name="Tunlid A."/>
            <person name="Henrissat B."/>
            <person name="Grigoriev I.V."/>
            <person name="Hibbett D.S."/>
            <person name="Martin F."/>
            <person name="Nordberg H.P."/>
            <person name="Cantor M.N."/>
            <person name="Hua S.X."/>
        </authorList>
    </citation>
    <scope>NUCLEOTIDE SEQUENCE [LARGE SCALE GENOMIC DNA]</scope>
    <source>
        <strain evidence="8 9">Ve08.2h10</strain>
    </source>
</reference>
<dbReference type="OrthoDB" id="7318948at2759"/>
<accession>A0A0D0CLH4</accession>
<proteinExistence type="inferred from homology"/>
<dbReference type="PROSITE" id="PS50294">
    <property type="entry name" value="WD_REPEATS_REGION"/>
    <property type="match status" value="1"/>
</dbReference>
<keyword evidence="3" id="KW-0677">Repeat</keyword>
<keyword evidence="5" id="KW-0804">Transcription</keyword>
<evidence type="ECO:0000256" key="7">
    <source>
        <dbReference type="SAM" id="MobiDB-lite"/>
    </source>
</evidence>
<dbReference type="Pfam" id="PF00400">
    <property type="entry name" value="WD40"/>
    <property type="match status" value="2"/>
</dbReference>